<keyword evidence="2" id="KW-1185">Reference proteome</keyword>
<dbReference type="Proteomes" id="UP000248405">
    <property type="component" value="Unassembled WGS sequence"/>
</dbReference>
<proteinExistence type="predicted"/>
<gene>
    <name evidence="1" type="ORF">BO88DRAFT_240412</name>
</gene>
<protein>
    <submittedName>
        <fullName evidence="1">Uncharacterized protein</fullName>
    </submittedName>
</protein>
<dbReference type="GeneID" id="37206724"/>
<dbReference type="RefSeq" id="XP_025565554.1">
    <property type="nucleotide sequence ID" value="XM_025702132.1"/>
</dbReference>
<dbReference type="AlphaFoldDB" id="A0A319BLA1"/>
<sequence>MIHLKNNAIQNLVCRLTRLTTYYTFHIELHRPYLAFDRMCNGFRKDSVSGVVCNYIILIIINKIVYGLSYRCLITKVVLYPNAMNREKSLVDMTKKTSIELHYYHQN</sequence>
<accession>A0A319BLA1</accession>
<name>A0A319BLA1_ASPVC</name>
<organism evidence="1 2">
    <name type="scientific">Aspergillus vadensis (strain CBS 113365 / IMI 142717 / IBT 24658)</name>
    <dbReference type="NCBI Taxonomy" id="1448311"/>
    <lineage>
        <taxon>Eukaryota</taxon>
        <taxon>Fungi</taxon>
        <taxon>Dikarya</taxon>
        <taxon>Ascomycota</taxon>
        <taxon>Pezizomycotina</taxon>
        <taxon>Eurotiomycetes</taxon>
        <taxon>Eurotiomycetidae</taxon>
        <taxon>Eurotiales</taxon>
        <taxon>Aspergillaceae</taxon>
        <taxon>Aspergillus</taxon>
        <taxon>Aspergillus subgen. Circumdati</taxon>
    </lineage>
</organism>
<evidence type="ECO:0000313" key="2">
    <source>
        <dbReference type="Proteomes" id="UP000248405"/>
    </source>
</evidence>
<reference evidence="1" key="1">
    <citation type="submission" date="2016-12" db="EMBL/GenBank/DDBJ databases">
        <title>The genomes of Aspergillus section Nigri reveals drivers in fungal speciation.</title>
        <authorList>
            <consortium name="DOE Joint Genome Institute"/>
            <person name="Vesth T.C."/>
            <person name="Nybo J."/>
            <person name="Theobald S."/>
            <person name="Brandl J."/>
            <person name="Frisvad J.C."/>
            <person name="Nielsen K.F."/>
            <person name="Lyhne E.K."/>
            <person name="Kogle M.E."/>
            <person name="Kuo A."/>
            <person name="Riley R."/>
            <person name="Clum A."/>
            <person name="Nolan M."/>
            <person name="Lipzen A."/>
            <person name="Salamov A."/>
            <person name="Henrissat B."/>
            <person name="Wiebenga A."/>
            <person name="De Vries R.P."/>
            <person name="Grigoriev I.V."/>
            <person name="Mortensen U.H."/>
            <person name="Andersen M.R."/>
            <person name="Baker S.E."/>
        </authorList>
    </citation>
    <scope>NUCLEOTIDE SEQUENCE [LARGE SCALE GENOMIC DNA]</scope>
    <source>
        <strain evidence="1">CBS 113365</strain>
    </source>
</reference>
<evidence type="ECO:0000313" key="1">
    <source>
        <dbReference type="EMBL" id="PYH71760.1"/>
    </source>
</evidence>
<dbReference type="EMBL" id="KZ821618">
    <property type="protein sequence ID" value="PYH71760.1"/>
    <property type="molecule type" value="Genomic_DNA"/>
</dbReference>